<gene>
    <name evidence="1" type="ORF">KME15_12140</name>
</gene>
<evidence type="ECO:0000313" key="2">
    <source>
        <dbReference type="Proteomes" id="UP000757435"/>
    </source>
</evidence>
<dbReference type="EMBL" id="JAHHHD010000011">
    <property type="protein sequence ID" value="MBW4659417.1"/>
    <property type="molecule type" value="Genomic_DNA"/>
</dbReference>
<reference evidence="1" key="2">
    <citation type="journal article" date="2022" name="Microbiol. Resour. Announc.">
        <title>Metagenome Sequencing to Explore Phylogenomics of Terrestrial Cyanobacteria.</title>
        <authorList>
            <person name="Ward R.D."/>
            <person name="Stajich J.E."/>
            <person name="Johansen J.R."/>
            <person name="Huntemann M."/>
            <person name="Clum A."/>
            <person name="Foster B."/>
            <person name="Foster B."/>
            <person name="Roux S."/>
            <person name="Palaniappan K."/>
            <person name="Varghese N."/>
            <person name="Mukherjee S."/>
            <person name="Reddy T.B.K."/>
            <person name="Daum C."/>
            <person name="Copeland A."/>
            <person name="Chen I.A."/>
            <person name="Ivanova N.N."/>
            <person name="Kyrpides N.C."/>
            <person name="Shapiro N."/>
            <person name="Eloe-Fadrosh E.A."/>
            <person name="Pietrasiak N."/>
        </authorList>
    </citation>
    <scope>NUCLEOTIDE SEQUENCE</scope>
    <source>
        <strain evidence="1">UHER 2000/2452</strain>
    </source>
</reference>
<sequence length="212" mass="23778">MPDGDIFHNRLRRLYHKPYKWLCEGKATSDECARVVLESLKKDLIQKGDLPLRLCQGMADILAQAITTNDELESGNYAALSLEFDILRQQFDGRPDLKGLALDAGKSVLHDLRYGHAQEINISDASVVIVNRYMNGVYASEFKERVPLTSEHYAGIDQATLSERIKEIEPHIKIGISKFAEDAINKQSVAKLSLPRRSSRKAIDLDEDLLAG</sequence>
<evidence type="ECO:0000313" key="1">
    <source>
        <dbReference type="EMBL" id="MBW4659417.1"/>
    </source>
</evidence>
<proteinExistence type="predicted"/>
<comment type="caution">
    <text evidence="1">The sequence shown here is derived from an EMBL/GenBank/DDBJ whole genome shotgun (WGS) entry which is preliminary data.</text>
</comment>
<name>A0A951QAT3_9CYAN</name>
<dbReference type="AlphaFoldDB" id="A0A951QAT3"/>
<protein>
    <submittedName>
        <fullName evidence="1">Uncharacterized protein</fullName>
    </submittedName>
</protein>
<organism evidence="1 2">
    <name type="scientific">Drouetiella hepatica Uher 2000/2452</name>
    <dbReference type="NCBI Taxonomy" id="904376"/>
    <lineage>
        <taxon>Bacteria</taxon>
        <taxon>Bacillati</taxon>
        <taxon>Cyanobacteriota</taxon>
        <taxon>Cyanophyceae</taxon>
        <taxon>Oculatellales</taxon>
        <taxon>Oculatellaceae</taxon>
        <taxon>Drouetiella</taxon>
    </lineage>
</organism>
<reference evidence="1" key="1">
    <citation type="submission" date="2021-05" db="EMBL/GenBank/DDBJ databases">
        <authorList>
            <person name="Pietrasiak N."/>
            <person name="Ward R."/>
            <person name="Stajich J.E."/>
            <person name="Kurbessoian T."/>
        </authorList>
    </citation>
    <scope>NUCLEOTIDE SEQUENCE</scope>
    <source>
        <strain evidence="1">UHER 2000/2452</strain>
    </source>
</reference>
<accession>A0A951QAT3</accession>
<dbReference type="Proteomes" id="UP000757435">
    <property type="component" value="Unassembled WGS sequence"/>
</dbReference>